<sequence length="826" mass="95787">MITSEVKMTLNCLILGETSLKRILPVNILGVNPIIKSNTEYCIKYNELKISDLKYIIWSKKSNTLKIDYTDLELWMVNIIQEEVYKLKDVKESEIREKLGATKLSPTYTFQNYFPKTFKYNSNIHIIVQVPAATGPNWNDPSSIYEWIQQFNLNPGRNRLVKSFGKDFEFYGRDNTIDTLWNGDKITNRNGIVDRFLVRRSKDKSNHPLPVLAAGPGTGKSRFLDEVERLLTLKANNSDNEDIRNAFSNLVVINTTYGSESPASNSDIRDVSYNKMINAQLSLAVRILFEYFRPQTSVGEFTFSSSCSLCNNYSTISHFTLDTALQVVYDDIIKRKNQEKSSNPLLVLVLGIDEFNRLYDTNQDVCKELTKSIMGILCHSPANIFFIPILAGTIEGPLDQYITFSNMNKPLRLPLYLLGEDHAIEIGKAMNLFDDNYINLHPYFRISIGDIGGHLRALESFYSHFKDIVSKKDPKNKNPNVDFIMNCVRTKISDEYHLAKYSKWMAEVLAKAILNLPVRKTDKIKLDDKLTSYQDLSSMGIIYLVPKVNSYGQRLFYIQIPYMWASILVQHSNYPGMDHWNPMFDYGELMYWQNFERFNAKFWALRLSLFRLLGYEKINLKDLLRGAKFSRAFPDGEVFLSNDLKIFKLRHQYPDNIEDMNNDNTRDDNKMDTEDTEDVDDDDNTDYVDDDDDYMQDDSVMDADETEKDDYTYICARLDYPDTENTSFIYLNANGANFGIFEYFKYGTNNKLCLALQVKITNKPKIINFNEEYNKVTETIERIPADKWIHLFLTNSKVNSLNIKNKKNIALVTEKEFHAKRFIHQI</sequence>
<organism evidence="6 7">
    <name type="scientific">Rhizophagus clarus</name>
    <dbReference type="NCBI Taxonomy" id="94130"/>
    <lineage>
        <taxon>Eukaryota</taxon>
        <taxon>Fungi</taxon>
        <taxon>Fungi incertae sedis</taxon>
        <taxon>Mucoromycota</taxon>
        <taxon>Glomeromycotina</taxon>
        <taxon>Glomeromycetes</taxon>
        <taxon>Glomerales</taxon>
        <taxon>Glomeraceae</taxon>
        <taxon>Rhizophagus</taxon>
    </lineage>
</organism>
<evidence type="ECO:0000313" key="6">
    <source>
        <dbReference type="EMBL" id="GBB96628.1"/>
    </source>
</evidence>
<evidence type="ECO:0000259" key="5">
    <source>
        <dbReference type="Pfam" id="PF20147"/>
    </source>
</evidence>
<dbReference type="EMBL" id="BEXD01002001">
    <property type="protein sequence ID" value="GBB96628.1"/>
    <property type="molecule type" value="Genomic_DNA"/>
</dbReference>
<evidence type="ECO:0000256" key="3">
    <source>
        <dbReference type="ARBA" id="ARBA00022525"/>
    </source>
</evidence>
<dbReference type="Proteomes" id="UP000247702">
    <property type="component" value="Unassembled WGS sequence"/>
</dbReference>
<comment type="subcellular location">
    <subcellularLocation>
        <location evidence="1">Host cell</location>
    </subcellularLocation>
    <subcellularLocation>
        <location evidence="2">Secreted</location>
    </subcellularLocation>
</comment>
<gene>
    <name evidence="6" type="ORF">RclHR1_00280020</name>
</gene>
<evidence type="ECO:0000256" key="1">
    <source>
        <dbReference type="ARBA" id="ARBA00004340"/>
    </source>
</evidence>
<evidence type="ECO:0000256" key="4">
    <source>
        <dbReference type="SAM" id="MobiDB-lite"/>
    </source>
</evidence>
<evidence type="ECO:0000313" key="7">
    <source>
        <dbReference type="Proteomes" id="UP000247702"/>
    </source>
</evidence>
<feature type="compositionally biased region" description="Basic and acidic residues" evidence="4">
    <location>
        <begin position="664"/>
        <end position="673"/>
    </location>
</feature>
<dbReference type="InterPro" id="IPR045379">
    <property type="entry name" value="Crinkler_N"/>
</dbReference>
<feature type="domain" description="Crinkler effector protein N-terminal" evidence="5">
    <location>
        <begin position="8"/>
        <end position="129"/>
    </location>
</feature>
<protein>
    <recommendedName>
        <fullName evidence="5">Crinkler effector protein N-terminal domain-containing protein</fullName>
    </recommendedName>
</protein>
<feature type="region of interest" description="Disordered" evidence="4">
    <location>
        <begin position="658"/>
        <end position="691"/>
    </location>
</feature>
<comment type="caution">
    <text evidence="6">The sequence shown here is derived from an EMBL/GenBank/DDBJ whole genome shotgun (WGS) entry which is preliminary data.</text>
</comment>
<dbReference type="GO" id="GO:0005576">
    <property type="term" value="C:extracellular region"/>
    <property type="evidence" value="ECO:0007669"/>
    <property type="project" value="UniProtKB-SubCell"/>
</dbReference>
<feature type="compositionally biased region" description="Acidic residues" evidence="4">
    <location>
        <begin position="674"/>
        <end position="691"/>
    </location>
</feature>
<reference evidence="6 7" key="1">
    <citation type="submission" date="2017-11" db="EMBL/GenBank/DDBJ databases">
        <title>The genome of Rhizophagus clarus HR1 reveals common genetic basis of auxotrophy among arbuscular mycorrhizal fungi.</title>
        <authorList>
            <person name="Kobayashi Y."/>
        </authorList>
    </citation>
    <scope>NUCLEOTIDE SEQUENCE [LARGE SCALE GENOMIC DNA]</scope>
    <source>
        <strain evidence="6 7">HR1</strain>
    </source>
</reference>
<keyword evidence="3" id="KW-0964">Secreted</keyword>
<proteinExistence type="predicted"/>
<accession>A0A2Z6RXG6</accession>
<dbReference type="Pfam" id="PF20147">
    <property type="entry name" value="Crinkler"/>
    <property type="match status" value="1"/>
</dbReference>
<dbReference type="GO" id="GO:0043657">
    <property type="term" value="C:host cell"/>
    <property type="evidence" value="ECO:0007669"/>
    <property type="project" value="UniProtKB-SubCell"/>
</dbReference>
<name>A0A2Z6RXG6_9GLOM</name>
<evidence type="ECO:0000256" key="2">
    <source>
        <dbReference type="ARBA" id="ARBA00004613"/>
    </source>
</evidence>
<keyword evidence="7" id="KW-1185">Reference proteome</keyword>
<dbReference type="AlphaFoldDB" id="A0A2Z6RXG6"/>